<feature type="compositionally biased region" description="Basic residues" evidence="1">
    <location>
        <begin position="58"/>
        <end position="80"/>
    </location>
</feature>
<name>A0A0A8XP83_ARUDO</name>
<evidence type="ECO:0000313" key="2">
    <source>
        <dbReference type="EMBL" id="JAD15461.1"/>
    </source>
</evidence>
<feature type="compositionally biased region" description="Basic residues" evidence="1">
    <location>
        <begin position="96"/>
        <end position="119"/>
    </location>
</feature>
<dbReference type="EMBL" id="GBRH01282434">
    <property type="protein sequence ID" value="JAD15461.1"/>
    <property type="molecule type" value="Transcribed_RNA"/>
</dbReference>
<protein>
    <submittedName>
        <fullName evidence="2">Uncharacterized protein</fullName>
    </submittedName>
</protein>
<organism evidence="2">
    <name type="scientific">Arundo donax</name>
    <name type="common">Giant reed</name>
    <name type="synonym">Donax arundinaceus</name>
    <dbReference type="NCBI Taxonomy" id="35708"/>
    <lineage>
        <taxon>Eukaryota</taxon>
        <taxon>Viridiplantae</taxon>
        <taxon>Streptophyta</taxon>
        <taxon>Embryophyta</taxon>
        <taxon>Tracheophyta</taxon>
        <taxon>Spermatophyta</taxon>
        <taxon>Magnoliopsida</taxon>
        <taxon>Liliopsida</taxon>
        <taxon>Poales</taxon>
        <taxon>Poaceae</taxon>
        <taxon>PACMAD clade</taxon>
        <taxon>Arundinoideae</taxon>
        <taxon>Arundineae</taxon>
        <taxon>Arundo</taxon>
    </lineage>
</organism>
<accession>A0A0A8XP83</accession>
<reference evidence="2" key="1">
    <citation type="submission" date="2014-09" db="EMBL/GenBank/DDBJ databases">
        <authorList>
            <person name="Magalhaes I.L.F."/>
            <person name="Oliveira U."/>
            <person name="Santos F.R."/>
            <person name="Vidigal T.H.D.A."/>
            <person name="Brescovit A.D."/>
            <person name="Santos A.J."/>
        </authorList>
    </citation>
    <scope>NUCLEOTIDE SEQUENCE</scope>
    <source>
        <tissue evidence="2">Shoot tissue taken approximately 20 cm above the soil surface</tissue>
    </source>
</reference>
<reference evidence="2" key="2">
    <citation type="journal article" date="2015" name="Data Brief">
        <title>Shoot transcriptome of the giant reed, Arundo donax.</title>
        <authorList>
            <person name="Barrero R.A."/>
            <person name="Guerrero F.D."/>
            <person name="Moolhuijzen P."/>
            <person name="Goolsby J.A."/>
            <person name="Tidwell J."/>
            <person name="Bellgard S.E."/>
            <person name="Bellgard M.I."/>
        </authorList>
    </citation>
    <scope>NUCLEOTIDE SEQUENCE</scope>
    <source>
        <tissue evidence="2">Shoot tissue taken approximately 20 cm above the soil surface</tissue>
    </source>
</reference>
<proteinExistence type="predicted"/>
<feature type="compositionally biased region" description="Low complexity" evidence="1">
    <location>
        <begin position="85"/>
        <end position="95"/>
    </location>
</feature>
<feature type="region of interest" description="Disordered" evidence="1">
    <location>
        <begin position="24"/>
        <end position="135"/>
    </location>
</feature>
<dbReference type="AlphaFoldDB" id="A0A0A8XP83"/>
<evidence type="ECO:0000256" key="1">
    <source>
        <dbReference type="SAM" id="MobiDB-lite"/>
    </source>
</evidence>
<sequence length="150" mass="16707">MRGVRDLLGAGCVPVGAVHAGGADGGVPAGRHAHGALPRHDPRGGLRRRGPPHPGPPLRHHGRQHLPGARRHVQVPRRRACVAEPRQQGPALPRLPRLRRRQRALHQRHLLRRPHRVHPQARPPEQPPAAAVPARARLQRQHRLLCHPHR</sequence>